<gene>
    <name evidence="4" type="ORF">GIB67_030062</name>
</gene>
<dbReference type="PANTHER" id="PTHR10291:SF43">
    <property type="entry name" value="DEHYDRODOLICHYL DIPHOSPHATE SYNTHASE COMPLEX SUBUNIT DHDDS"/>
    <property type="match status" value="1"/>
</dbReference>
<dbReference type="PANTHER" id="PTHR10291">
    <property type="entry name" value="DEHYDRODOLICHYL DIPHOSPHATE SYNTHASE FAMILY MEMBER"/>
    <property type="match status" value="1"/>
</dbReference>
<sequence length="234" mass="27290">MDGNRRYAKRCNLKEGAGHRVGFLALMSTLKYCYELGVKYVTVYAFSIDNFRRRADEVQYVMDLMEEKIKELLKEEGIVNSYGVRVYFLGNLNLLNESTRVAAEEAMEVTAKYNKAVLLICVAYSSTDEIVHAVRESYDEKKQIKNDHDDDQDLAIQLKDIERHMYMNVGPDPDILVRTSGATRLSNFLLWQTSRCHLYSPAALWPEFSLWHLVWGVLNFQRYQPYLRKRIKLA</sequence>
<dbReference type="OrthoDB" id="4173905at2759"/>
<dbReference type="AlphaFoldDB" id="A0A7J7MYC1"/>
<reference evidence="4 5" key="1">
    <citation type="journal article" date="2020" name="IScience">
        <title>Genome Sequencing of the Endangered Kingdonia uniflora (Circaeasteraceae, Ranunculales) Reveals Potential Mechanisms of Evolutionary Specialization.</title>
        <authorList>
            <person name="Sun Y."/>
            <person name="Deng T."/>
            <person name="Zhang A."/>
            <person name="Moore M.J."/>
            <person name="Landis J.B."/>
            <person name="Lin N."/>
            <person name="Zhang H."/>
            <person name="Zhang X."/>
            <person name="Huang J."/>
            <person name="Zhang X."/>
            <person name="Sun H."/>
            <person name="Wang H."/>
        </authorList>
    </citation>
    <scope>NUCLEOTIDE SEQUENCE [LARGE SCALE GENOMIC DNA]</scope>
    <source>
        <strain evidence="4">TB1705</strain>
        <tissue evidence="4">Leaf</tissue>
    </source>
</reference>
<comment type="similarity">
    <text evidence="1 3">Belongs to the UPP synthase family.</text>
</comment>
<dbReference type="Proteomes" id="UP000541444">
    <property type="component" value="Unassembled WGS sequence"/>
</dbReference>
<protein>
    <recommendedName>
        <fullName evidence="3">Alkyl transferase</fullName>
        <ecNumber evidence="3">2.5.1.-</ecNumber>
    </recommendedName>
</protein>
<dbReference type="Pfam" id="PF01255">
    <property type="entry name" value="Prenyltransf"/>
    <property type="match status" value="1"/>
</dbReference>
<evidence type="ECO:0000313" key="4">
    <source>
        <dbReference type="EMBL" id="KAF6159804.1"/>
    </source>
</evidence>
<dbReference type="InterPro" id="IPR036424">
    <property type="entry name" value="UPP_synth-like_sf"/>
</dbReference>
<accession>A0A7J7MYC1</accession>
<dbReference type="GO" id="GO:0005783">
    <property type="term" value="C:endoplasmic reticulum"/>
    <property type="evidence" value="ECO:0007669"/>
    <property type="project" value="TreeGrafter"/>
</dbReference>
<dbReference type="EMBL" id="JACGCM010001188">
    <property type="protein sequence ID" value="KAF6159804.1"/>
    <property type="molecule type" value="Genomic_DNA"/>
</dbReference>
<evidence type="ECO:0000256" key="1">
    <source>
        <dbReference type="ARBA" id="ARBA00005432"/>
    </source>
</evidence>
<evidence type="ECO:0000313" key="5">
    <source>
        <dbReference type="Proteomes" id="UP000541444"/>
    </source>
</evidence>
<evidence type="ECO:0000256" key="3">
    <source>
        <dbReference type="RuleBase" id="RU363018"/>
    </source>
</evidence>
<dbReference type="InterPro" id="IPR018520">
    <property type="entry name" value="UPP_synth-like_CS"/>
</dbReference>
<dbReference type="PROSITE" id="PS01066">
    <property type="entry name" value="UPP_SYNTHASE"/>
    <property type="match status" value="1"/>
</dbReference>
<dbReference type="InterPro" id="IPR001441">
    <property type="entry name" value="UPP_synth-like"/>
</dbReference>
<proteinExistence type="inferred from homology"/>
<dbReference type="EC" id="2.5.1.-" evidence="3"/>
<dbReference type="SUPFAM" id="SSF64005">
    <property type="entry name" value="Undecaprenyl diphosphate synthase"/>
    <property type="match status" value="1"/>
</dbReference>
<dbReference type="GO" id="GO:0016094">
    <property type="term" value="P:polyprenol biosynthetic process"/>
    <property type="evidence" value="ECO:0007669"/>
    <property type="project" value="TreeGrafter"/>
</dbReference>
<keyword evidence="2 3" id="KW-0808">Transferase</keyword>
<dbReference type="NCBIfam" id="TIGR00055">
    <property type="entry name" value="uppS"/>
    <property type="match status" value="1"/>
</dbReference>
<comment type="caution">
    <text evidence="4">The sequence shown here is derived from an EMBL/GenBank/DDBJ whole genome shotgun (WGS) entry which is preliminary data.</text>
</comment>
<dbReference type="GO" id="GO:0045547">
    <property type="term" value="F:ditrans,polycis-polyprenyl diphosphate synthase [(2E,6E)-farnesyl diphosphate specific] activity"/>
    <property type="evidence" value="ECO:0007669"/>
    <property type="project" value="TreeGrafter"/>
</dbReference>
<dbReference type="CDD" id="cd00475">
    <property type="entry name" value="Cis_IPPS"/>
    <property type="match status" value="1"/>
</dbReference>
<keyword evidence="5" id="KW-1185">Reference proteome</keyword>
<evidence type="ECO:0000256" key="2">
    <source>
        <dbReference type="ARBA" id="ARBA00022679"/>
    </source>
</evidence>
<organism evidence="4 5">
    <name type="scientific">Kingdonia uniflora</name>
    <dbReference type="NCBI Taxonomy" id="39325"/>
    <lineage>
        <taxon>Eukaryota</taxon>
        <taxon>Viridiplantae</taxon>
        <taxon>Streptophyta</taxon>
        <taxon>Embryophyta</taxon>
        <taxon>Tracheophyta</taxon>
        <taxon>Spermatophyta</taxon>
        <taxon>Magnoliopsida</taxon>
        <taxon>Ranunculales</taxon>
        <taxon>Circaeasteraceae</taxon>
        <taxon>Kingdonia</taxon>
    </lineage>
</organism>
<name>A0A7J7MYC1_9MAGN</name>
<dbReference type="Gene3D" id="3.40.1180.10">
    <property type="entry name" value="Decaprenyl diphosphate synthase-like"/>
    <property type="match status" value="1"/>
</dbReference>